<dbReference type="Proteomes" id="UP001224477">
    <property type="component" value="Unassembled WGS sequence"/>
</dbReference>
<evidence type="ECO:0000256" key="1">
    <source>
        <dbReference type="SAM" id="Phobius"/>
    </source>
</evidence>
<evidence type="ECO:0000313" key="2">
    <source>
        <dbReference type="EMBL" id="MDR0189132.1"/>
    </source>
</evidence>
<keyword evidence="1" id="KW-0472">Membrane</keyword>
<sequence length="63" mass="6767">MFLDLIRMGFIKVQVFFYSKEGASGIEYALVAAMVAVALAAFITPIRTAITGVFTAIQAAIHT</sequence>
<reference evidence="3 4" key="1">
    <citation type="submission" date="2020-04" db="EMBL/GenBank/DDBJ databases">
        <title>Molecular characterization of pseudomonads from Agaricus bisporus reveal novel blotch 2 pathogens in Western Europe.</title>
        <authorList>
            <person name="Taparia T."/>
            <person name="Krijger M."/>
            <person name="Haynes E."/>
            <person name="Elpinstone J.G."/>
            <person name="Noble R."/>
            <person name="Van Der Wolf J."/>
        </authorList>
    </citation>
    <scope>NUCLEOTIDE SEQUENCE [LARGE SCALE GENOMIC DNA]</scope>
    <source>
        <strain evidence="3 4">IPO3753</strain>
    </source>
</reference>
<keyword evidence="1" id="KW-0812">Transmembrane</keyword>
<comment type="caution">
    <text evidence="3">The sequence shown here is derived from an EMBL/GenBank/DDBJ whole genome shotgun (WGS) entry which is preliminary data.</text>
</comment>
<dbReference type="EMBL" id="JAVGXC010000007">
    <property type="protein sequence ID" value="MDR0189132.1"/>
    <property type="molecule type" value="Genomic_DNA"/>
</dbReference>
<dbReference type="InterPro" id="IPR007047">
    <property type="entry name" value="Flp_Fap"/>
</dbReference>
<keyword evidence="5" id="KW-1185">Reference proteome</keyword>
<organism evidence="3 4">
    <name type="scientific">Pseudomonas yamanorum</name>
    <dbReference type="NCBI Taxonomy" id="515393"/>
    <lineage>
        <taxon>Bacteria</taxon>
        <taxon>Pseudomonadati</taxon>
        <taxon>Pseudomonadota</taxon>
        <taxon>Gammaproteobacteria</taxon>
        <taxon>Pseudomonadales</taxon>
        <taxon>Pseudomonadaceae</taxon>
        <taxon>Pseudomonas</taxon>
    </lineage>
</organism>
<feature type="transmembrane region" description="Helical" evidence="1">
    <location>
        <begin position="25"/>
        <end position="43"/>
    </location>
</feature>
<name>A0A1H2G531_9PSED</name>
<protein>
    <submittedName>
        <fullName evidence="3">Flp family type IVb pilin</fullName>
    </submittedName>
</protein>
<reference evidence="2 5" key="2">
    <citation type="journal article" date="2023" name="Microbiol. Resour. Announc.">
        <title>Whole-genome sequence of Pseudomonas yamanorum OLsAu1 isolated from the edible ectomycorrhizal mushroom Lactarius sp. section Deliciosi.</title>
        <authorList>
            <person name="Ramirez-Mendoza R."/>
            <person name="Angeles-Argaiz R.E."/>
            <person name="Hernandez-Oaxaca D."/>
            <person name="Aguirre-Beltran L."/>
            <person name="Almaraz-Suarez J."/>
            <person name="Perez-Moreno J."/>
        </authorList>
    </citation>
    <scope>NUCLEOTIDE SEQUENCE [LARGE SCALE GENOMIC DNA]</scope>
    <source>
        <strain evidence="2 5">OLsAu1</strain>
    </source>
</reference>
<accession>A0A1H2G531</accession>
<dbReference type="AlphaFoldDB" id="A0A1H2G531"/>
<dbReference type="GeneID" id="93513178"/>
<proteinExistence type="predicted"/>
<dbReference type="EMBL" id="JACAQR010000012">
    <property type="protein sequence ID" value="NWD42421.1"/>
    <property type="molecule type" value="Genomic_DNA"/>
</dbReference>
<keyword evidence="1" id="KW-1133">Transmembrane helix</keyword>
<dbReference type="Proteomes" id="UP000546584">
    <property type="component" value="Unassembled WGS sequence"/>
</dbReference>
<evidence type="ECO:0000313" key="3">
    <source>
        <dbReference type="EMBL" id="NWD42421.1"/>
    </source>
</evidence>
<evidence type="ECO:0000313" key="5">
    <source>
        <dbReference type="Proteomes" id="UP001224477"/>
    </source>
</evidence>
<evidence type="ECO:0000313" key="4">
    <source>
        <dbReference type="Proteomes" id="UP000546584"/>
    </source>
</evidence>
<gene>
    <name evidence="3" type="ORF">HX826_11135</name>
    <name evidence="2" type="ORF">RCO22_09305</name>
</gene>
<dbReference type="Pfam" id="PF04964">
    <property type="entry name" value="Flp_Fap"/>
    <property type="match status" value="1"/>
</dbReference>
<dbReference type="RefSeq" id="WP_063033301.1">
    <property type="nucleotide sequence ID" value="NZ_CP012400.2"/>
</dbReference>